<evidence type="ECO:0000313" key="1">
    <source>
        <dbReference type="EMBL" id="BAJ92275.1"/>
    </source>
</evidence>
<dbReference type="EMBL" id="AK361068">
    <property type="protein sequence ID" value="BAJ92275.1"/>
    <property type="molecule type" value="mRNA"/>
</dbReference>
<name>F2DB04_HORVV</name>
<proteinExistence type="evidence at transcript level"/>
<reference evidence="1" key="1">
    <citation type="journal article" date="2011" name="Plant Physiol.">
        <title>Comprehensive sequence analysis of 24,783 barley full-length cDNAs derived from 12 clone libraries.</title>
        <authorList>
            <person name="Matsumoto T."/>
            <person name="Tanaka T."/>
            <person name="Sakai H."/>
            <person name="Amano N."/>
            <person name="Kanamori H."/>
            <person name="Kurita K."/>
            <person name="Kikuta A."/>
            <person name="Kamiya K."/>
            <person name="Yamamoto M."/>
            <person name="Ikawa H."/>
            <person name="Fujii N."/>
            <person name="Hori K."/>
            <person name="Itoh T."/>
            <person name="Sato K."/>
        </authorList>
    </citation>
    <scope>NUCLEOTIDE SEQUENCE</scope>
    <source>
        <tissue evidence="1">Shoot</tissue>
    </source>
</reference>
<accession>F2DB04</accession>
<sequence>MPVAAQWAGAAGSMSVAARWVAEDGMLVAAAQRAAAVTPSPSPLILISFCGCCSAVARPSAPACRRP</sequence>
<dbReference type="AlphaFoldDB" id="F2DB04"/>
<organism evidence="1">
    <name type="scientific">Hordeum vulgare subsp. vulgare</name>
    <name type="common">Domesticated barley</name>
    <dbReference type="NCBI Taxonomy" id="112509"/>
    <lineage>
        <taxon>Eukaryota</taxon>
        <taxon>Viridiplantae</taxon>
        <taxon>Streptophyta</taxon>
        <taxon>Embryophyta</taxon>
        <taxon>Tracheophyta</taxon>
        <taxon>Spermatophyta</taxon>
        <taxon>Magnoliopsida</taxon>
        <taxon>Liliopsida</taxon>
        <taxon>Poales</taxon>
        <taxon>Poaceae</taxon>
        <taxon>BOP clade</taxon>
        <taxon>Pooideae</taxon>
        <taxon>Triticodae</taxon>
        <taxon>Triticeae</taxon>
        <taxon>Hordeinae</taxon>
        <taxon>Hordeum</taxon>
    </lineage>
</organism>
<protein>
    <submittedName>
        <fullName evidence="1">Predicted protein</fullName>
    </submittedName>
</protein>